<accession>A0ABN9L5S4</accession>
<comment type="caution">
    <text evidence="5">The sequence shown here is derived from an EMBL/GenBank/DDBJ whole genome shotgun (WGS) entry which is preliminary data.</text>
</comment>
<dbReference type="InterPro" id="IPR056924">
    <property type="entry name" value="SH3_Tf2-1"/>
</dbReference>
<evidence type="ECO:0000256" key="3">
    <source>
        <dbReference type="ARBA" id="ARBA00023224"/>
    </source>
</evidence>
<dbReference type="PRINTS" id="PR00318">
    <property type="entry name" value="GPROTEINA"/>
</dbReference>
<dbReference type="PROSITE" id="PS50994">
    <property type="entry name" value="INTEGRASE"/>
    <property type="match status" value="1"/>
</dbReference>
<dbReference type="Proteomes" id="UP001176940">
    <property type="component" value="Unassembled WGS sequence"/>
</dbReference>
<dbReference type="InterPro" id="IPR001019">
    <property type="entry name" value="Gprotein_alpha_su"/>
</dbReference>
<dbReference type="Pfam" id="PF24626">
    <property type="entry name" value="SH3_Tf2-1"/>
    <property type="match status" value="1"/>
</dbReference>
<dbReference type="Pfam" id="PF00503">
    <property type="entry name" value="G-alpha"/>
    <property type="match status" value="1"/>
</dbReference>
<evidence type="ECO:0000259" key="4">
    <source>
        <dbReference type="PROSITE" id="PS50994"/>
    </source>
</evidence>
<dbReference type="CDD" id="cd00303">
    <property type="entry name" value="retropepsin_like"/>
    <property type="match status" value="1"/>
</dbReference>
<evidence type="ECO:0000256" key="2">
    <source>
        <dbReference type="ARBA" id="ARBA00023134"/>
    </source>
</evidence>
<dbReference type="PROSITE" id="PS51882">
    <property type="entry name" value="G_ALPHA"/>
    <property type="match status" value="1"/>
</dbReference>
<gene>
    <name evidence="5" type="ORF">RIMI_LOCUS5736189</name>
</gene>
<evidence type="ECO:0000256" key="1">
    <source>
        <dbReference type="ARBA" id="ARBA00022741"/>
    </source>
</evidence>
<dbReference type="InterPro" id="IPR027417">
    <property type="entry name" value="P-loop_NTPase"/>
</dbReference>
<dbReference type="InterPro" id="IPR012337">
    <property type="entry name" value="RNaseH-like_sf"/>
</dbReference>
<reference evidence="5" key="1">
    <citation type="submission" date="2023-07" db="EMBL/GenBank/DDBJ databases">
        <authorList>
            <person name="Stuckert A."/>
        </authorList>
    </citation>
    <scope>NUCLEOTIDE SEQUENCE</scope>
</reference>
<keyword evidence="1" id="KW-0547">Nucleotide-binding</keyword>
<dbReference type="SUPFAM" id="SSF53098">
    <property type="entry name" value="Ribonuclease H-like"/>
    <property type="match status" value="1"/>
</dbReference>
<organism evidence="5 6">
    <name type="scientific">Ranitomeya imitator</name>
    <name type="common">mimic poison frog</name>
    <dbReference type="NCBI Taxonomy" id="111125"/>
    <lineage>
        <taxon>Eukaryota</taxon>
        <taxon>Metazoa</taxon>
        <taxon>Chordata</taxon>
        <taxon>Craniata</taxon>
        <taxon>Vertebrata</taxon>
        <taxon>Euteleostomi</taxon>
        <taxon>Amphibia</taxon>
        <taxon>Batrachia</taxon>
        <taxon>Anura</taxon>
        <taxon>Neobatrachia</taxon>
        <taxon>Hyloidea</taxon>
        <taxon>Dendrobatidae</taxon>
        <taxon>Dendrobatinae</taxon>
        <taxon>Ranitomeya</taxon>
    </lineage>
</organism>
<sequence length="740" mass="84187">MDVQSLASSLNNLAAKVQDIQDFVVHAPMSEPRIPVPEFFSGDRSRFLNFRNNCKLFLSLKSRSSGDPAQQVKIIISFLRGDPQDWAFALAPGDTALLNADAFFLALGLLYEEPNQEIQAEKALLALSQGQDEAEIYCQKFRKWSVLTQWNECALAAKFRDGLSEAIKDVMVGFPAPAGLNESMTMAVQIDRRLRERKPVHHLAVSSEPSPEIMQCDRIQSRSERQKYRRKKGLCFYCGDSAHVISACSKRTKKVDKSVAISTLQSKFILSVTLICSLSSISVDAYVDSGAALSLMDWSFANRCGFSLEPLEVPIPLKGIDSTPLAMNKPQYWTQVTMRMTPVHQEVIRFLNVVRLHGIPENIVSDRGSQFVSRFWRTFCAKMGIDLSFSSAFHPQTNGQTERTNQTLETYLRCFVSADQDDWVTFLPLAEFALNNRASSATLVSPFFCNSGFHPRFSSGQVEPSDCPGVDMVVDRLHLIWSHVVDNLKLSQEKAQQFANRRRRVGPRLLVGDLVWLSSRFVPMKVSSPKFKPRFIGPYRILEILNPVSFRLDLPASFAIHNVFHRSLLRKYEGHALLIREVDIEKVCSFENPYVDAIKYLWNDPGIQECYDRRREYQLSDSTKYYLNDLDRIAGHGYLPSQQDVLRVRVPTTGIIEYPFDLQSVIFRMVDVGGQRSERRKWIHCFENVTSIMFLVALSEYDQVLVESDNEASNSSFYTLGRNVYSWDTFTHGLIVLEVF</sequence>
<dbReference type="EMBL" id="CAUEEQ010009982">
    <property type="protein sequence ID" value="CAJ0933980.1"/>
    <property type="molecule type" value="Genomic_DNA"/>
</dbReference>
<dbReference type="InterPro" id="IPR001584">
    <property type="entry name" value="Integrase_cat-core"/>
</dbReference>
<name>A0ABN9L5S4_9NEOB</name>
<dbReference type="SUPFAM" id="SSF52540">
    <property type="entry name" value="P-loop containing nucleoside triphosphate hydrolases"/>
    <property type="match status" value="1"/>
</dbReference>
<dbReference type="SUPFAM" id="SSF47895">
    <property type="entry name" value="Transducin (alpha subunit), insertion domain"/>
    <property type="match status" value="1"/>
</dbReference>
<dbReference type="PANTHER" id="PTHR10218:SF329">
    <property type="entry name" value="GUANINE NUCLEOTIDE-BINDING PROTEIN G(Q) SUBUNIT ALPHA"/>
    <property type="match status" value="1"/>
</dbReference>
<keyword evidence="6" id="KW-1185">Reference proteome</keyword>
<keyword evidence="3" id="KW-0807">Transducer</keyword>
<keyword evidence="2" id="KW-0342">GTP-binding</keyword>
<feature type="domain" description="Integrase catalytic" evidence="4">
    <location>
        <begin position="350"/>
        <end position="454"/>
    </location>
</feature>
<dbReference type="InterPro" id="IPR036397">
    <property type="entry name" value="RNaseH_sf"/>
</dbReference>
<dbReference type="PANTHER" id="PTHR10218">
    <property type="entry name" value="GTP-BINDING PROTEIN ALPHA SUBUNIT"/>
    <property type="match status" value="1"/>
</dbReference>
<evidence type="ECO:0000313" key="5">
    <source>
        <dbReference type="EMBL" id="CAJ0933980.1"/>
    </source>
</evidence>
<dbReference type="SMART" id="SM00275">
    <property type="entry name" value="G_alpha"/>
    <property type="match status" value="1"/>
</dbReference>
<evidence type="ECO:0000313" key="6">
    <source>
        <dbReference type="Proteomes" id="UP001176940"/>
    </source>
</evidence>
<dbReference type="Gene3D" id="3.40.50.300">
    <property type="entry name" value="P-loop containing nucleotide triphosphate hydrolases"/>
    <property type="match status" value="1"/>
</dbReference>
<dbReference type="InterPro" id="IPR011025">
    <property type="entry name" value="GproteinA_insert"/>
</dbReference>
<dbReference type="Gene3D" id="3.30.420.10">
    <property type="entry name" value="Ribonuclease H-like superfamily/Ribonuclease H"/>
    <property type="match status" value="1"/>
</dbReference>
<proteinExistence type="predicted"/>
<protein>
    <recommendedName>
        <fullName evidence="4">Integrase catalytic domain-containing protein</fullName>
    </recommendedName>
</protein>
<dbReference type="CDD" id="cd00066">
    <property type="entry name" value="G-alpha"/>
    <property type="match status" value="1"/>
</dbReference>